<proteinExistence type="predicted"/>
<dbReference type="Proteomes" id="UP000011058">
    <property type="component" value="Chromosome"/>
</dbReference>
<protein>
    <submittedName>
        <fullName evidence="2">Putative cytoplasmic protein</fullName>
    </submittedName>
</protein>
<dbReference type="Gene3D" id="1.10.150.20">
    <property type="entry name" value="5' to 3' exonuclease, C-terminal subdomain"/>
    <property type="match status" value="1"/>
</dbReference>
<accession>I0K7P1</accession>
<organism evidence="2 3">
    <name type="scientific">Fibrella aestuarina BUZ 2</name>
    <dbReference type="NCBI Taxonomy" id="1166018"/>
    <lineage>
        <taxon>Bacteria</taxon>
        <taxon>Pseudomonadati</taxon>
        <taxon>Bacteroidota</taxon>
        <taxon>Cytophagia</taxon>
        <taxon>Cytophagales</taxon>
        <taxon>Spirosomataceae</taxon>
        <taxon>Fibrella</taxon>
    </lineage>
</organism>
<reference evidence="2 3" key="1">
    <citation type="journal article" date="2012" name="J. Bacteriol.">
        <title>Genome Sequence of Fibrella aestuarina BUZ 2T, a Filamentous Marine Bacterium.</title>
        <authorList>
            <person name="Filippini M."/>
            <person name="Qi W."/>
            <person name="Blom J."/>
            <person name="Goesmann A."/>
            <person name="Smits T.H."/>
            <person name="Bagheri H.C."/>
        </authorList>
    </citation>
    <scope>NUCLEOTIDE SEQUENCE [LARGE SCALE GENOMIC DNA]</scope>
    <source>
        <strain evidence="3">BUZ 2T</strain>
    </source>
</reference>
<evidence type="ECO:0000313" key="2">
    <source>
        <dbReference type="EMBL" id="CCH00144.1"/>
    </source>
</evidence>
<dbReference type="KEGG" id="fae:FAES_2135"/>
<dbReference type="AlphaFoldDB" id="I0K7P1"/>
<dbReference type="EMBL" id="HE796683">
    <property type="protein sequence ID" value="CCH00144.1"/>
    <property type="molecule type" value="Genomic_DNA"/>
</dbReference>
<dbReference type="HOGENOM" id="CLU_117602_1_0_10"/>
<evidence type="ECO:0000259" key="1">
    <source>
        <dbReference type="Pfam" id="PF14229"/>
    </source>
</evidence>
<dbReference type="PATRIC" id="fig|1166018.3.peg.3886"/>
<dbReference type="InterPro" id="IPR025567">
    <property type="entry name" value="DUF4332"/>
</dbReference>
<sequence length="149" mass="16359">MAHYQLTHTLSIKRMSLTLGELKGINDALINLLKAQGLVDSDTLLEATRTSKGRKELAETIGIDGSVILELANRADLARIKGIGRVYSDLLEEAGVDTVKELAKRVPENLHAKLVEINSVRQLTQRPPSAEQVAGFIEQAKNLPSMLEY</sequence>
<dbReference type="eggNOG" id="COG3743">
    <property type="taxonomic scope" value="Bacteria"/>
</dbReference>
<feature type="domain" description="DUF4332" evidence="1">
    <location>
        <begin position="27"/>
        <end position="143"/>
    </location>
</feature>
<keyword evidence="3" id="KW-1185">Reference proteome</keyword>
<evidence type="ECO:0000313" key="3">
    <source>
        <dbReference type="Proteomes" id="UP000011058"/>
    </source>
</evidence>
<dbReference type="Pfam" id="PF14229">
    <property type="entry name" value="DUF4332"/>
    <property type="match status" value="1"/>
</dbReference>
<gene>
    <name evidence="2" type="ORF">FAES_2135</name>
</gene>
<name>I0K7P1_9BACT</name>